<accession>A0AAV6U3Q0</accession>
<gene>
    <name evidence="2" type="ORF">JTE90_006284</name>
</gene>
<dbReference type="InterPro" id="IPR015943">
    <property type="entry name" value="WD40/YVTN_repeat-like_dom_sf"/>
</dbReference>
<comment type="caution">
    <text evidence="2">The sequence shown here is derived from an EMBL/GenBank/DDBJ whole genome shotgun (WGS) entry which is preliminary data.</text>
</comment>
<proteinExistence type="predicted"/>
<reference evidence="2 3" key="1">
    <citation type="journal article" date="2022" name="Nat. Ecol. Evol.">
        <title>A masculinizing supergene underlies an exaggerated male reproductive morph in a spider.</title>
        <authorList>
            <person name="Hendrickx F."/>
            <person name="De Corte Z."/>
            <person name="Sonet G."/>
            <person name="Van Belleghem S.M."/>
            <person name="Kostlbacher S."/>
            <person name="Vangestel C."/>
        </authorList>
    </citation>
    <scope>NUCLEOTIDE SEQUENCE [LARGE SCALE GENOMIC DNA]</scope>
    <source>
        <strain evidence="2">W744_W776</strain>
    </source>
</reference>
<evidence type="ECO:0000313" key="3">
    <source>
        <dbReference type="Proteomes" id="UP000827092"/>
    </source>
</evidence>
<organism evidence="2 3">
    <name type="scientific">Oedothorax gibbosus</name>
    <dbReference type="NCBI Taxonomy" id="931172"/>
    <lineage>
        <taxon>Eukaryota</taxon>
        <taxon>Metazoa</taxon>
        <taxon>Ecdysozoa</taxon>
        <taxon>Arthropoda</taxon>
        <taxon>Chelicerata</taxon>
        <taxon>Arachnida</taxon>
        <taxon>Araneae</taxon>
        <taxon>Araneomorphae</taxon>
        <taxon>Entelegynae</taxon>
        <taxon>Araneoidea</taxon>
        <taxon>Linyphiidae</taxon>
        <taxon>Erigoninae</taxon>
        <taxon>Oedothorax</taxon>
    </lineage>
</organism>
<name>A0AAV6U3Q0_9ARAC</name>
<keyword evidence="3" id="KW-1185">Reference proteome</keyword>
<evidence type="ECO:0000313" key="2">
    <source>
        <dbReference type="EMBL" id="KAG8178145.1"/>
    </source>
</evidence>
<feature type="region of interest" description="Disordered" evidence="1">
    <location>
        <begin position="30"/>
        <end position="65"/>
    </location>
</feature>
<protein>
    <submittedName>
        <fullName evidence="2">Uncharacterized protein</fullName>
    </submittedName>
</protein>
<feature type="compositionally biased region" description="Polar residues" evidence="1">
    <location>
        <begin position="50"/>
        <end position="65"/>
    </location>
</feature>
<dbReference type="EMBL" id="JAFNEN010000713">
    <property type="protein sequence ID" value="KAG8178145.1"/>
    <property type="molecule type" value="Genomic_DNA"/>
</dbReference>
<evidence type="ECO:0000256" key="1">
    <source>
        <dbReference type="SAM" id="MobiDB-lite"/>
    </source>
</evidence>
<feature type="region of interest" description="Disordered" evidence="1">
    <location>
        <begin position="183"/>
        <end position="203"/>
    </location>
</feature>
<dbReference type="AlphaFoldDB" id="A0AAV6U3Q0"/>
<sequence length="1109" mass="124408">MDSTDSNVYVAELLQQLEELKRKKARRLQKLKKLKKTPSHNESVGKDISRGSTETVSPSGISKQDNSVSKCAKCGLSLISKSSACIQCISTEHKENKPKDSDKYGITLDGESIVPENLTIVDPETAKFVKPGLKHKNLKEISNLNSIDEVQNGDSQSVFESVSNKIDADSKERLSCAKKQRKRLAAAENDPEEGDHKKLKLSKETSKNISDRISMVTYDTFNGNNNFSSFVCENESKKKPQSKGSDDGIDESIFKDMSCFLSSSPLVEDDEKIMSGIDKPNKSFNESPLKPSISSAVFFKDIHNSLVFNNAAEATDSDCCFQNEYVDNCKPEHKVEAVSNDPFLNGKSTLLNTDITKQPEIVSNTVDKNTLEEIPAEILGKNNLMVLEDSTKDHVLEKKLLTESNVSCVFPTQNPFSLSNEVTKDLKYTFSSFSVTDEPTIKSREDTCEDLLTDSQLVKDLKTEDFSSFENSDSPEKVQPLTEMLETPNLFIPNRYTKEPIPEIVQLNGSHNTNQLIPLNAPKVSVDNETPNLLEHCNKKIPDQCNDYAPEEDDLNCIPETSALKCDKVQLNIDVNEAFYDDAMTADIDFESTSLEVADTLEDLLTKSNNGSVSNHSKPSIISNEYTSINVLELNHPETEIFTIPETVLLEPEIFNNNTCHSGVTKDKRPHIQSPVFDKDKKSKTSLWLAGNSKELQSTAAEVTCDYFEETQCDSLDQLQTIQDSVLLYAEDSRALGNCRDFPFMLKKVKKESLLGVEEISVEDQDAVIKFSCSLQGDIDEPVKDIKLVTFNERSYIFIQHLTWIQAWREEESKDWSKIFSHQVDDELQLKEICFTKDSKHLILIMLLHGDQVHCLQFLLFESEARVIKLMEHTHWMNNKCPEETVLLCSLEDLQFATAQGKDHFEVFVHIFSSLDDHPRLAMVSLGSTPGLLHSLCRIEKLPNALMGTSHSTLYVWHLLEARLVTSVSLQLPDQLTIEKCIWATIESGLVFLMMVCKGKDDFQSCQLLATNLATGFCQTAMAYSFMPSKESQYVKNKNLKAIYNEPFLAVSSEDGCFLWSVSEEYCFAALGSKTRVTAVNIGNDREDQLILAVGNVSGCVHCYSLKCH</sequence>
<dbReference type="Gene3D" id="2.130.10.10">
    <property type="entry name" value="YVTN repeat-like/Quinoprotein amine dehydrogenase"/>
    <property type="match status" value="1"/>
</dbReference>
<dbReference type="Proteomes" id="UP000827092">
    <property type="component" value="Unassembled WGS sequence"/>
</dbReference>